<dbReference type="HOGENOM" id="CLU_035032_0_0_9"/>
<dbReference type="PANTHER" id="PTHR30012">
    <property type="entry name" value="GENERAL SECRETION PATHWAY PROTEIN"/>
    <property type="match status" value="1"/>
</dbReference>
<feature type="domain" description="Type II secretion system protein GspF" evidence="8">
    <location>
        <begin position="24"/>
        <end position="140"/>
    </location>
</feature>
<evidence type="ECO:0000256" key="6">
    <source>
        <dbReference type="ARBA" id="ARBA00023136"/>
    </source>
</evidence>
<comment type="subcellular location">
    <subcellularLocation>
        <location evidence="1">Cell membrane</location>
        <topology evidence="1">Multi-pass membrane protein</topology>
    </subcellularLocation>
</comment>
<keyword evidence="6 7" id="KW-0472">Membrane</keyword>
<evidence type="ECO:0000256" key="7">
    <source>
        <dbReference type="SAM" id="Phobius"/>
    </source>
</evidence>
<dbReference type="Proteomes" id="UP000010420">
    <property type="component" value="Unassembled WGS sequence"/>
</dbReference>
<keyword evidence="10" id="KW-1185">Reference proteome</keyword>
<evidence type="ECO:0000256" key="4">
    <source>
        <dbReference type="ARBA" id="ARBA00022692"/>
    </source>
</evidence>
<feature type="domain" description="Type II secretion system protein GspF" evidence="8">
    <location>
        <begin position="219"/>
        <end position="339"/>
    </location>
</feature>
<feature type="transmembrane region" description="Helical" evidence="7">
    <location>
        <begin position="320"/>
        <end position="341"/>
    </location>
</feature>
<evidence type="ECO:0000313" key="10">
    <source>
        <dbReference type="Proteomes" id="UP000010420"/>
    </source>
</evidence>
<organism evidence="9 10">
    <name type="scientific">Clostridium celatum DSM 1785</name>
    <dbReference type="NCBI Taxonomy" id="545697"/>
    <lineage>
        <taxon>Bacteria</taxon>
        <taxon>Bacillati</taxon>
        <taxon>Bacillota</taxon>
        <taxon>Clostridia</taxon>
        <taxon>Eubacteriales</taxon>
        <taxon>Clostridiaceae</taxon>
        <taxon>Clostridium</taxon>
    </lineage>
</organism>
<dbReference type="AlphaFoldDB" id="L1QG86"/>
<dbReference type="Gene3D" id="1.20.81.30">
    <property type="entry name" value="Type II secretion system (T2SS), domain F"/>
    <property type="match status" value="2"/>
</dbReference>
<dbReference type="STRING" id="545697.HMPREF0216_01581"/>
<evidence type="ECO:0000256" key="5">
    <source>
        <dbReference type="ARBA" id="ARBA00022989"/>
    </source>
</evidence>
<dbReference type="Pfam" id="PF00482">
    <property type="entry name" value="T2SSF"/>
    <property type="match status" value="2"/>
</dbReference>
<name>L1QG86_9CLOT</name>
<keyword evidence="3" id="KW-1003">Cell membrane</keyword>
<keyword evidence="4 7" id="KW-0812">Transmembrane</keyword>
<evidence type="ECO:0000259" key="8">
    <source>
        <dbReference type="Pfam" id="PF00482"/>
    </source>
</evidence>
<dbReference type="InterPro" id="IPR018076">
    <property type="entry name" value="T2SS_GspF_dom"/>
</dbReference>
<dbReference type="InterPro" id="IPR003004">
    <property type="entry name" value="GspF/PilC"/>
</dbReference>
<feature type="transmembrane region" description="Helical" evidence="7">
    <location>
        <begin position="170"/>
        <end position="190"/>
    </location>
</feature>
<dbReference type="eggNOG" id="COG1459">
    <property type="taxonomic scope" value="Bacteria"/>
</dbReference>
<dbReference type="EMBL" id="AMEZ01000048">
    <property type="protein sequence ID" value="EKY26978.1"/>
    <property type="molecule type" value="Genomic_DNA"/>
</dbReference>
<dbReference type="GO" id="GO:0005886">
    <property type="term" value="C:plasma membrane"/>
    <property type="evidence" value="ECO:0007669"/>
    <property type="project" value="UniProtKB-SubCell"/>
</dbReference>
<dbReference type="OrthoDB" id="9805682at2"/>
<comment type="caution">
    <text evidence="9">The sequence shown here is derived from an EMBL/GenBank/DDBJ whole genome shotgun (WGS) entry which is preliminary data.</text>
</comment>
<evidence type="ECO:0000313" key="9">
    <source>
        <dbReference type="EMBL" id="EKY26978.1"/>
    </source>
</evidence>
<dbReference type="PANTHER" id="PTHR30012:SF0">
    <property type="entry name" value="TYPE II SECRETION SYSTEM PROTEIN F-RELATED"/>
    <property type="match status" value="1"/>
</dbReference>
<sequence>MKTLNKGKARDKDLSLIAINIAKLYEEDINFLKIIDLLDELPLRKDYKESVKMISQIIKRGGSLEEGFSIDNKLFPGFFVSMISMGESTGKISKVFSSLGIFYEKMELIKKKLINTLTYPAILIVALIVLFMFVIFFFIPNMTNVYEEMGNGMPKIYNSISKFTEFTIEYPFITSIFVVFWGVLLPYILFKNYFKKYIRILCAKIPIYKLFNEYLVISIMSVIVNSGINISAGINQCCNCNLLNSIAKERLIIMNESIMRGKSIRDSMDKSKLFSKYTLAHIKLGEESGTIDERLSVLQEELFLRLGINMDNLLKLIEPISIITMAAIVIVFLFVFILPLFNNIFSI</sequence>
<accession>L1QG86</accession>
<comment type="similarity">
    <text evidence="2">Belongs to the GSP F family.</text>
</comment>
<feature type="transmembrane region" description="Helical" evidence="7">
    <location>
        <begin position="117"/>
        <end position="139"/>
    </location>
</feature>
<dbReference type="PRINTS" id="PR00812">
    <property type="entry name" value="BCTERIALGSPF"/>
</dbReference>
<dbReference type="PATRIC" id="fig|545697.3.peg.1557"/>
<keyword evidence="5 7" id="KW-1133">Transmembrane helix</keyword>
<dbReference type="InterPro" id="IPR042094">
    <property type="entry name" value="T2SS_GspF_sf"/>
</dbReference>
<evidence type="ECO:0000256" key="1">
    <source>
        <dbReference type="ARBA" id="ARBA00004651"/>
    </source>
</evidence>
<evidence type="ECO:0000256" key="2">
    <source>
        <dbReference type="ARBA" id="ARBA00005745"/>
    </source>
</evidence>
<evidence type="ECO:0000256" key="3">
    <source>
        <dbReference type="ARBA" id="ARBA00022475"/>
    </source>
</evidence>
<gene>
    <name evidence="9" type="ORF">HMPREF0216_01581</name>
</gene>
<protein>
    <submittedName>
        <fullName evidence="9">Bacterial type II secretion system protein F domain protein</fullName>
    </submittedName>
</protein>
<reference evidence="9 10" key="1">
    <citation type="submission" date="2012-05" db="EMBL/GenBank/DDBJ databases">
        <authorList>
            <person name="Weinstock G."/>
            <person name="Sodergren E."/>
            <person name="Lobos E.A."/>
            <person name="Fulton L."/>
            <person name="Fulton R."/>
            <person name="Courtney L."/>
            <person name="Fronick C."/>
            <person name="O'Laughlin M."/>
            <person name="Godfrey J."/>
            <person name="Wilson R.M."/>
            <person name="Miner T."/>
            <person name="Farmer C."/>
            <person name="Delehaunty K."/>
            <person name="Cordes M."/>
            <person name="Minx P."/>
            <person name="Tomlinson C."/>
            <person name="Chen J."/>
            <person name="Wollam A."/>
            <person name="Pepin K.H."/>
            <person name="Bhonagiri V."/>
            <person name="Zhang X."/>
            <person name="Suruliraj S."/>
            <person name="Warren W."/>
            <person name="Mitreva M."/>
            <person name="Mardis E.R."/>
            <person name="Wilson R.K."/>
        </authorList>
    </citation>
    <scope>NUCLEOTIDE SEQUENCE [LARGE SCALE GENOMIC DNA]</scope>
    <source>
        <strain evidence="9 10">DSM 1785</strain>
    </source>
</reference>
<dbReference type="RefSeq" id="WP_005213039.1">
    <property type="nucleotide sequence ID" value="NZ_KB291640.1"/>
</dbReference>
<proteinExistence type="inferred from homology"/>